<sequence length="246" mass="25781">MTGLPDIRNGQGELLAATFVPAGIGTSNGDGPIVVIGHGLTSDRTRPWSAALSAALAELGLASVRVAFSGNGDSEGSFLDSTPTKEVGDLGAVLDVLEGRRLAYVGHSMGALVGCLRAVRDRRIEALVSLAGMVHSARFYRSLFAGLEPGELLLGKPGKPLGEALRDDLLAIDSVLPLARDVRVPWLLVHGDADEVVPVQDSRDVAAELGPRTRLVELPGVDHSFTGAGTEAMVREVAPWLARALR</sequence>
<feature type="domain" description="Serine aminopeptidase S33" evidence="1">
    <location>
        <begin position="33"/>
        <end position="137"/>
    </location>
</feature>
<dbReference type="Gene3D" id="3.40.50.1820">
    <property type="entry name" value="alpha/beta hydrolase"/>
    <property type="match status" value="1"/>
</dbReference>
<evidence type="ECO:0000313" key="2">
    <source>
        <dbReference type="EMBL" id="QDU65700.1"/>
    </source>
</evidence>
<name>A0A518BFE1_9BACT</name>
<dbReference type="PANTHER" id="PTHR43433:SF5">
    <property type="entry name" value="AB HYDROLASE-1 DOMAIN-CONTAINING PROTEIN"/>
    <property type="match status" value="1"/>
</dbReference>
<accession>A0A518BFE1</accession>
<dbReference type="RefSeq" id="WP_145062554.1">
    <property type="nucleotide sequence ID" value="NZ_CP036287.1"/>
</dbReference>
<evidence type="ECO:0000259" key="1">
    <source>
        <dbReference type="Pfam" id="PF12146"/>
    </source>
</evidence>
<dbReference type="PANTHER" id="PTHR43433">
    <property type="entry name" value="HYDROLASE, ALPHA/BETA FOLD FAMILY PROTEIN"/>
    <property type="match status" value="1"/>
</dbReference>
<protein>
    <submittedName>
        <fullName evidence="2">Esterase</fullName>
    </submittedName>
</protein>
<dbReference type="InterPro" id="IPR050471">
    <property type="entry name" value="AB_hydrolase"/>
</dbReference>
<dbReference type="SUPFAM" id="SSF53474">
    <property type="entry name" value="alpha/beta-Hydrolases"/>
    <property type="match status" value="1"/>
</dbReference>
<proteinExistence type="predicted"/>
<feature type="domain" description="Serine aminopeptidase S33" evidence="1">
    <location>
        <begin position="164"/>
        <end position="225"/>
    </location>
</feature>
<dbReference type="AlphaFoldDB" id="A0A518BFE1"/>
<dbReference type="InterPro" id="IPR022742">
    <property type="entry name" value="Hydrolase_4"/>
</dbReference>
<gene>
    <name evidence="2" type="ORF">Pla133_07650</name>
</gene>
<dbReference type="EMBL" id="CP036287">
    <property type="protein sequence ID" value="QDU65700.1"/>
    <property type="molecule type" value="Genomic_DNA"/>
</dbReference>
<organism evidence="2 3">
    <name type="scientific">Engelhardtia mirabilis</name>
    <dbReference type="NCBI Taxonomy" id="2528011"/>
    <lineage>
        <taxon>Bacteria</taxon>
        <taxon>Pseudomonadati</taxon>
        <taxon>Planctomycetota</taxon>
        <taxon>Planctomycetia</taxon>
        <taxon>Planctomycetia incertae sedis</taxon>
        <taxon>Engelhardtia</taxon>
    </lineage>
</organism>
<dbReference type="InterPro" id="IPR029058">
    <property type="entry name" value="AB_hydrolase_fold"/>
</dbReference>
<dbReference type="Proteomes" id="UP000316921">
    <property type="component" value="Chromosome"/>
</dbReference>
<dbReference type="Pfam" id="PF12146">
    <property type="entry name" value="Hydrolase_4"/>
    <property type="match status" value="2"/>
</dbReference>
<keyword evidence="3" id="KW-1185">Reference proteome</keyword>
<reference evidence="2 3" key="1">
    <citation type="submission" date="2019-02" db="EMBL/GenBank/DDBJ databases">
        <title>Deep-cultivation of Planctomycetes and their phenomic and genomic characterization uncovers novel biology.</title>
        <authorList>
            <person name="Wiegand S."/>
            <person name="Jogler M."/>
            <person name="Boedeker C."/>
            <person name="Pinto D."/>
            <person name="Vollmers J."/>
            <person name="Rivas-Marin E."/>
            <person name="Kohn T."/>
            <person name="Peeters S.H."/>
            <person name="Heuer A."/>
            <person name="Rast P."/>
            <person name="Oberbeckmann S."/>
            <person name="Bunk B."/>
            <person name="Jeske O."/>
            <person name="Meyerdierks A."/>
            <person name="Storesund J.E."/>
            <person name="Kallscheuer N."/>
            <person name="Luecker S."/>
            <person name="Lage O.M."/>
            <person name="Pohl T."/>
            <person name="Merkel B.J."/>
            <person name="Hornburger P."/>
            <person name="Mueller R.-W."/>
            <person name="Bruemmer F."/>
            <person name="Labrenz M."/>
            <person name="Spormann A.M."/>
            <person name="Op den Camp H."/>
            <person name="Overmann J."/>
            <person name="Amann R."/>
            <person name="Jetten M.S.M."/>
            <person name="Mascher T."/>
            <person name="Medema M.H."/>
            <person name="Devos D.P."/>
            <person name="Kaster A.-K."/>
            <person name="Ovreas L."/>
            <person name="Rohde M."/>
            <person name="Galperin M.Y."/>
            <person name="Jogler C."/>
        </authorList>
    </citation>
    <scope>NUCLEOTIDE SEQUENCE [LARGE SCALE GENOMIC DNA]</scope>
    <source>
        <strain evidence="2 3">Pla133</strain>
    </source>
</reference>
<evidence type="ECO:0000313" key="3">
    <source>
        <dbReference type="Proteomes" id="UP000316921"/>
    </source>
</evidence>
<dbReference type="KEGG" id="pbap:Pla133_07650"/>